<dbReference type="PANTHER" id="PTHR46825:SF9">
    <property type="entry name" value="BETA-LACTAMASE-RELATED DOMAIN-CONTAINING PROTEIN"/>
    <property type="match status" value="1"/>
</dbReference>
<protein>
    <submittedName>
        <fullName evidence="4">Serine hydrolase domain-containing protein</fullName>
        <ecNumber evidence="4">3.1.1.103</ecNumber>
    </submittedName>
</protein>
<keyword evidence="1" id="KW-0812">Transmembrane</keyword>
<dbReference type="InterPro" id="IPR012338">
    <property type="entry name" value="Beta-lactam/transpept-like"/>
</dbReference>
<dbReference type="EC" id="3.1.1.103" evidence="4"/>
<dbReference type="Gene3D" id="3.40.710.10">
    <property type="entry name" value="DD-peptidase/beta-lactamase superfamily"/>
    <property type="match status" value="1"/>
</dbReference>
<dbReference type="PANTHER" id="PTHR46825">
    <property type="entry name" value="D-ALANYL-D-ALANINE-CARBOXYPEPTIDASE/ENDOPEPTIDASE AMPH"/>
    <property type="match status" value="1"/>
</dbReference>
<reference evidence="4 5" key="1">
    <citation type="submission" date="2024-02" db="EMBL/GenBank/DDBJ databases">
        <title>Complete sequences of two Paenibacillus sp. strains and one Lysinibacillus strain isolated from the environment on STAA medium highlight biotechnological potential.</title>
        <authorList>
            <person name="Attere S.A."/>
            <person name="Piche L.C."/>
            <person name="Intertaglia L."/>
            <person name="Lami R."/>
            <person name="Charette S.J."/>
            <person name="Vincent A.T."/>
        </authorList>
    </citation>
    <scope>NUCLEOTIDE SEQUENCE [LARGE SCALE GENOMIC DNA]</scope>
    <source>
        <strain evidence="4 5">Y5S-7</strain>
    </source>
</reference>
<proteinExistence type="predicted"/>
<keyword evidence="2" id="KW-0732">Signal</keyword>
<dbReference type="RefSeq" id="WP_338706421.1">
    <property type="nucleotide sequence ID" value="NZ_CP145892.1"/>
</dbReference>
<feature type="transmembrane region" description="Helical" evidence="1">
    <location>
        <begin position="456"/>
        <end position="478"/>
    </location>
</feature>
<evidence type="ECO:0000313" key="5">
    <source>
        <dbReference type="Proteomes" id="UP001364764"/>
    </source>
</evidence>
<evidence type="ECO:0000313" key="4">
    <source>
        <dbReference type="EMBL" id="WWP18524.1"/>
    </source>
</evidence>
<dbReference type="InterPro" id="IPR050491">
    <property type="entry name" value="AmpC-like"/>
</dbReference>
<evidence type="ECO:0000256" key="2">
    <source>
        <dbReference type="SAM" id="SignalP"/>
    </source>
</evidence>
<evidence type="ECO:0000259" key="3">
    <source>
        <dbReference type="Pfam" id="PF00144"/>
    </source>
</evidence>
<feature type="transmembrane region" description="Helical" evidence="1">
    <location>
        <begin position="381"/>
        <end position="401"/>
    </location>
</feature>
<dbReference type="SUPFAM" id="SSF56601">
    <property type="entry name" value="beta-lactamase/transpeptidase-like"/>
    <property type="match status" value="1"/>
</dbReference>
<organism evidence="4 5">
    <name type="scientific">Paenibacillus amylolyticus</name>
    <dbReference type="NCBI Taxonomy" id="1451"/>
    <lineage>
        <taxon>Bacteria</taxon>
        <taxon>Bacillati</taxon>
        <taxon>Bacillota</taxon>
        <taxon>Bacilli</taxon>
        <taxon>Bacillales</taxon>
        <taxon>Paenibacillaceae</taxon>
        <taxon>Paenibacillus</taxon>
    </lineage>
</organism>
<feature type="chain" id="PRO_5044748226" evidence="2">
    <location>
        <begin position="23"/>
        <end position="490"/>
    </location>
</feature>
<dbReference type="GO" id="GO:0016787">
    <property type="term" value="F:hydrolase activity"/>
    <property type="evidence" value="ECO:0007669"/>
    <property type="project" value="UniProtKB-KW"/>
</dbReference>
<dbReference type="Pfam" id="PF00144">
    <property type="entry name" value="Beta-lactamase"/>
    <property type="match status" value="1"/>
</dbReference>
<dbReference type="Proteomes" id="UP001364764">
    <property type="component" value="Chromosome"/>
</dbReference>
<accession>A0ABD8ALV0</accession>
<gene>
    <name evidence="4" type="ORF">V6668_18680</name>
</gene>
<feature type="transmembrane region" description="Helical" evidence="1">
    <location>
        <begin position="413"/>
        <end position="436"/>
    </location>
</feature>
<feature type="signal peptide" evidence="2">
    <location>
        <begin position="1"/>
        <end position="22"/>
    </location>
</feature>
<dbReference type="AlphaFoldDB" id="A0ABD8ALV0"/>
<evidence type="ECO:0000256" key="1">
    <source>
        <dbReference type="SAM" id="Phobius"/>
    </source>
</evidence>
<dbReference type="EMBL" id="CP145892">
    <property type="protein sequence ID" value="WWP18524.1"/>
    <property type="molecule type" value="Genomic_DNA"/>
</dbReference>
<sequence>MLKLKKRMYITFSCLLLCTAWASPLSANEARDRTEVLQEIDEYMNRSMKTNYIKAASLAIANNDEVFYAKGYGTLADGQKVTGNTPFPIASLSKSFTALAVLQLVDKGQIDLDATYASYFPELSPQDPHVLDITVRHLLNQTSGLNDKINPDMTKTPQFQSLAEANQLLNTVQLAHIPGTAYSYHNPNYVLLANLVESVSGERFSDYLKKHIFEPLGMNHTFSVNTTQQFYENNTIPLGHYLSLGRAISQSEPLWFIEGPAGIVSTAEDMSLWMLSQYNGRLVSPVLMKQYHASGAIGPYGMGWLANQDASNGQTISHSGIFWTYKSEEQVYLNEQMGIAVMFNSGINAYVNYSAFIDGIADIMRGQEPQTSFVNGRNMEMIMIALIVATLAWGIYGYSRILRNYHRLTISKLIMITVGRLIPVLILLSLSPLVTFIGGGRVLPWFGIWTTLSTPIIWLMVWSLVNFVHLACYIYVYFQNTKNDPLELPQ</sequence>
<keyword evidence="1" id="KW-1133">Transmembrane helix</keyword>
<dbReference type="GeneID" id="93477535"/>
<dbReference type="InterPro" id="IPR001466">
    <property type="entry name" value="Beta-lactam-related"/>
</dbReference>
<keyword evidence="1" id="KW-0472">Membrane</keyword>
<feature type="domain" description="Beta-lactamase-related" evidence="3">
    <location>
        <begin position="41"/>
        <end position="346"/>
    </location>
</feature>
<keyword evidence="4" id="KW-0378">Hydrolase</keyword>
<name>A0ABD8ALV0_PAEAM</name>